<evidence type="ECO:0000259" key="2">
    <source>
        <dbReference type="PROSITE" id="PS50937"/>
    </source>
</evidence>
<dbReference type="SMART" id="SM00422">
    <property type="entry name" value="HTH_MERR"/>
    <property type="match status" value="1"/>
</dbReference>
<gene>
    <name evidence="3" type="ORF">HNR67_005126</name>
</gene>
<name>A0A7W7CFU8_9PSEU</name>
<organism evidence="3 4">
    <name type="scientific">Crossiella cryophila</name>
    <dbReference type="NCBI Taxonomy" id="43355"/>
    <lineage>
        <taxon>Bacteria</taxon>
        <taxon>Bacillati</taxon>
        <taxon>Actinomycetota</taxon>
        <taxon>Actinomycetes</taxon>
        <taxon>Pseudonocardiales</taxon>
        <taxon>Pseudonocardiaceae</taxon>
        <taxon>Crossiella</taxon>
    </lineage>
</organism>
<proteinExistence type="predicted"/>
<dbReference type="GO" id="GO:0003700">
    <property type="term" value="F:DNA-binding transcription factor activity"/>
    <property type="evidence" value="ECO:0007669"/>
    <property type="project" value="InterPro"/>
</dbReference>
<dbReference type="Pfam" id="PF13411">
    <property type="entry name" value="MerR_1"/>
    <property type="match status" value="1"/>
</dbReference>
<dbReference type="PANTHER" id="PTHR30204:SF97">
    <property type="entry name" value="MERR FAMILY REGULATORY PROTEIN"/>
    <property type="match status" value="1"/>
</dbReference>
<accession>A0A7W7CFU8</accession>
<evidence type="ECO:0000313" key="4">
    <source>
        <dbReference type="Proteomes" id="UP000533598"/>
    </source>
</evidence>
<dbReference type="GO" id="GO:0003677">
    <property type="term" value="F:DNA binding"/>
    <property type="evidence" value="ECO:0007669"/>
    <property type="project" value="UniProtKB-KW"/>
</dbReference>
<dbReference type="Proteomes" id="UP000533598">
    <property type="component" value="Unassembled WGS sequence"/>
</dbReference>
<dbReference type="SUPFAM" id="SSF46955">
    <property type="entry name" value="Putative DNA-binding domain"/>
    <property type="match status" value="1"/>
</dbReference>
<comment type="caution">
    <text evidence="3">The sequence shown here is derived from an EMBL/GenBank/DDBJ whole genome shotgun (WGS) entry which is preliminary data.</text>
</comment>
<dbReference type="InterPro" id="IPR000551">
    <property type="entry name" value="MerR-type_HTH_dom"/>
</dbReference>
<evidence type="ECO:0000313" key="3">
    <source>
        <dbReference type="EMBL" id="MBB4679008.1"/>
    </source>
</evidence>
<dbReference type="AlphaFoldDB" id="A0A7W7CFU8"/>
<dbReference type="Gene3D" id="1.10.1660.10">
    <property type="match status" value="1"/>
</dbReference>
<dbReference type="InterPro" id="IPR009061">
    <property type="entry name" value="DNA-bd_dom_put_sf"/>
</dbReference>
<feature type="domain" description="HTH merR-type" evidence="2">
    <location>
        <begin position="4"/>
        <end position="73"/>
    </location>
</feature>
<reference evidence="3 4" key="1">
    <citation type="submission" date="2020-08" db="EMBL/GenBank/DDBJ databases">
        <title>Sequencing the genomes of 1000 actinobacteria strains.</title>
        <authorList>
            <person name="Klenk H.-P."/>
        </authorList>
    </citation>
    <scope>NUCLEOTIDE SEQUENCE [LARGE SCALE GENOMIC DNA]</scope>
    <source>
        <strain evidence="3 4">DSM 44230</strain>
    </source>
</reference>
<dbReference type="RefSeq" id="WP_185004808.1">
    <property type="nucleotide sequence ID" value="NZ_BAAAUI010000046.1"/>
</dbReference>
<evidence type="ECO:0000256" key="1">
    <source>
        <dbReference type="ARBA" id="ARBA00023125"/>
    </source>
</evidence>
<protein>
    <submittedName>
        <fullName evidence="3">DNA-binding transcriptional MerR regulator</fullName>
    </submittedName>
</protein>
<keyword evidence="1 3" id="KW-0238">DNA-binding</keyword>
<dbReference type="EMBL" id="JACHMH010000001">
    <property type="protein sequence ID" value="MBB4679008.1"/>
    <property type="molecule type" value="Genomic_DNA"/>
</dbReference>
<dbReference type="PROSITE" id="PS50937">
    <property type="entry name" value="HTH_MERR_2"/>
    <property type="match status" value="1"/>
</dbReference>
<dbReference type="PANTHER" id="PTHR30204">
    <property type="entry name" value="REDOX-CYCLING DRUG-SENSING TRANSCRIPTIONAL ACTIVATOR SOXR"/>
    <property type="match status" value="1"/>
</dbReference>
<dbReference type="InterPro" id="IPR047057">
    <property type="entry name" value="MerR_fam"/>
</dbReference>
<sequence>MSELLGIGQVARRFGLRASALRYYDEIGLVPPAGQERGKRWYGAAELRRLTLVLTLQRTGMLSLEDIRRLLDSGQGESARTVLAGRAAELAERVRELRQAQEYLEHLLTCPREHPVRDCAHLAARLDGQVRELTAEVDFKSA</sequence>
<dbReference type="PRINTS" id="PR00040">
    <property type="entry name" value="HTHMERR"/>
</dbReference>
<keyword evidence="4" id="KW-1185">Reference proteome</keyword>